<dbReference type="Gene3D" id="3.40.50.12580">
    <property type="match status" value="1"/>
</dbReference>
<sequence>MSFDPSSAQANLAALNDQTMAIEFASISQRVRKRRLVLYFGRETFSDNTKYLYLSDIARKRSYEVMWCSFSSQLVSSLAARGLPCIDLSQNVDRSIDLLLHAAVAVFSVNPNESLRGAYALNACLAGAKKIQLWHGISVKHLVLELIPHLTLRNSEIRRPFYMASQTDYVLSTSSFFDRYWSGVFGCKNILRAGFPRNEVLLRPIKPFDTIGCEYDMDLDMSLSARRKNVLVLPTWQRGQETYLMTPRFLQTLTAIAQRENINFVLKMHPMYKLVGADTIRQGEGFTFIDAGVDVYPLLQRFDALVTDYSSIMFDFLLTGKPVLTLDFSDKPHQNFEPDFSLVPDLPYRHVFTPDTFIEQLGKALYRDELRSERAIMASTIFQTDPTQASNQILEFIDQLVDEREASDGEFVVHGRG</sequence>
<evidence type="ECO:0000313" key="7">
    <source>
        <dbReference type="EMBL" id="QFY60417.1"/>
    </source>
</evidence>
<proteinExistence type="inferred from homology"/>
<keyword evidence="6" id="KW-0472">Membrane</keyword>
<keyword evidence="3" id="KW-1003">Cell membrane</keyword>
<evidence type="ECO:0000256" key="5">
    <source>
        <dbReference type="ARBA" id="ARBA00022944"/>
    </source>
</evidence>
<keyword evidence="8" id="KW-1185">Reference proteome</keyword>
<comment type="subcellular location">
    <subcellularLocation>
        <location evidence="1">Cell membrane</location>
        <topology evidence="1">Peripheral membrane protein</topology>
    </subcellularLocation>
</comment>
<dbReference type="Proteomes" id="UP000326881">
    <property type="component" value="Chromosome"/>
</dbReference>
<evidence type="ECO:0000256" key="6">
    <source>
        <dbReference type="ARBA" id="ARBA00023136"/>
    </source>
</evidence>
<keyword evidence="5" id="KW-0777">Teichoic acid biosynthesis</keyword>
<dbReference type="KEGG" id="rgr:FZ934_08215"/>
<dbReference type="Pfam" id="PF04464">
    <property type="entry name" value="Glyphos_transf"/>
    <property type="match status" value="1"/>
</dbReference>
<evidence type="ECO:0000256" key="2">
    <source>
        <dbReference type="ARBA" id="ARBA00010488"/>
    </source>
</evidence>
<evidence type="ECO:0008006" key="9">
    <source>
        <dbReference type="Google" id="ProtNLM"/>
    </source>
</evidence>
<dbReference type="GO" id="GO:0005886">
    <property type="term" value="C:plasma membrane"/>
    <property type="evidence" value="ECO:0007669"/>
    <property type="project" value="UniProtKB-SubCell"/>
</dbReference>
<organism evidence="7 8">
    <name type="scientific">Rhizobium grahamii</name>
    <dbReference type="NCBI Taxonomy" id="1120045"/>
    <lineage>
        <taxon>Bacteria</taxon>
        <taxon>Pseudomonadati</taxon>
        <taxon>Pseudomonadota</taxon>
        <taxon>Alphaproteobacteria</taxon>
        <taxon>Hyphomicrobiales</taxon>
        <taxon>Rhizobiaceae</taxon>
        <taxon>Rhizobium/Agrobacterium group</taxon>
        <taxon>Rhizobium</taxon>
    </lineage>
</organism>
<dbReference type="GO" id="GO:0047355">
    <property type="term" value="F:CDP-glycerol glycerophosphotransferase activity"/>
    <property type="evidence" value="ECO:0007669"/>
    <property type="project" value="InterPro"/>
</dbReference>
<protein>
    <recommendedName>
        <fullName evidence="9">CDP-glycerol--glycerophosphate glycerophosphotransferase</fullName>
    </recommendedName>
</protein>
<keyword evidence="4" id="KW-0808">Transferase</keyword>
<reference evidence="7 8" key="1">
    <citation type="submission" date="2019-08" db="EMBL/GenBank/DDBJ databases">
        <title>Prosopis cineraria nodule microbiome.</title>
        <authorList>
            <person name="Ali R."/>
            <person name="Chaluvadi S.R."/>
            <person name="Wang X."/>
        </authorList>
    </citation>
    <scope>NUCLEOTIDE SEQUENCE [LARGE SCALE GENOMIC DNA]</scope>
    <source>
        <strain evidence="7 8">BG7</strain>
    </source>
</reference>
<dbReference type="OrthoDB" id="9790710at2"/>
<evidence type="ECO:0000256" key="1">
    <source>
        <dbReference type="ARBA" id="ARBA00004202"/>
    </source>
</evidence>
<dbReference type="InterPro" id="IPR051612">
    <property type="entry name" value="Teichoic_Acid_Biosynth"/>
</dbReference>
<name>A0A5Q0C902_9HYPH</name>
<gene>
    <name evidence="7" type="ORF">FZ934_08215</name>
</gene>
<dbReference type="InterPro" id="IPR043149">
    <property type="entry name" value="TagF_N"/>
</dbReference>
<dbReference type="RefSeq" id="WP_153270659.1">
    <property type="nucleotide sequence ID" value="NZ_CP043498.1"/>
</dbReference>
<dbReference type="AlphaFoldDB" id="A0A5Q0C902"/>
<dbReference type="InterPro" id="IPR043148">
    <property type="entry name" value="TagF_C"/>
</dbReference>
<dbReference type="PANTHER" id="PTHR37316">
    <property type="entry name" value="TEICHOIC ACID GLYCEROL-PHOSPHATE PRIMASE"/>
    <property type="match status" value="1"/>
</dbReference>
<accession>A0A5Q0C902</accession>
<dbReference type="GO" id="GO:0019350">
    <property type="term" value="P:teichoic acid biosynthetic process"/>
    <property type="evidence" value="ECO:0007669"/>
    <property type="project" value="UniProtKB-KW"/>
</dbReference>
<dbReference type="SUPFAM" id="SSF53756">
    <property type="entry name" value="UDP-Glycosyltransferase/glycogen phosphorylase"/>
    <property type="match status" value="1"/>
</dbReference>
<dbReference type="PANTHER" id="PTHR37316:SF3">
    <property type="entry name" value="TEICHOIC ACID GLYCEROL-PHOSPHATE TRANSFERASE"/>
    <property type="match status" value="1"/>
</dbReference>
<dbReference type="InterPro" id="IPR007554">
    <property type="entry name" value="Glycerophosphate_synth"/>
</dbReference>
<evidence type="ECO:0000313" key="8">
    <source>
        <dbReference type="Proteomes" id="UP000326881"/>
    </source>
</evidence>
<dbReference type="Gene3D" id="3.40.50.11820">
    <property type="match status" value="1"/>
</dbReference>
<comment type="similarity">
    <text evidence="2">Belongs to the CDP-glycerol glycerophosphotransferase family.</text>
</comment>
<dbReference type="EMBL" id="CP043498">
    <property type="protein sequence ID" value="QFY60417.1"/>
    <property type="molecule type" value="Genomic_DNA"/>
</dbReference>
<evidence type="ECO:0000256" key="3">
    <source>
        <dbReference type="ARBA" id="ARBA00022475"/>
    </source>
</evidence>
<evidence type="ECO:0000256" key="4">
    <source>
        <dbReference type="ARBA" id="ARBA00022679"/>
    </source>
</evidence>